<name>A0A7J6X8D5_THATH</name>
<dbReference type="AlphaFoldDB" id="A0A7J6X8D5"/>
<reference evidence="2 3" key="1">
    <citation type="submission" date="2020-06" db="EMBL/GenBank/DDBJ databases">
        <title>Transcriptomic and genomic resources for Thalictrum thalictroides and T. hernandezii: Facilitating candidate gene discovery in an emerging model plant lineage.</title>
        <authorList>
            <person name="Arias T."/>
            <person name="Riano-Pachon D.M."/>
            <person name="Di Stilio V.S."/>
        </authorList>
    </citation>
    <scope>NUCLEOTIDE SEQUENCE [LARGE SCALE GENOMIC DNA]</scope>
    <source>
        <strain evidence="3">cv. WT478/WT964</strain>
        <tissue evidence="2">Leaves</tissue>
    </source>
</reference>
<evidence type="ECO:0008006" key="4">
    <source>
        <dbReference type="Google" id="ProtNLM"/>
    </source>
</evidence>
<evidence type="ECO:0000313" key="2">
    <source>
        <dbReference type="EMBL" id="KAF5205257.1"/>
    </source>
</evidence>
<dbReference type="InterPro" id="IPR036047">
    <property type="entry name" value="F-box-like_dom_sf"/>
</dbReference>
<keyword evidence="1" id="KW-1133">Transmembrane helix</keyword>
<evidence type="ECO:0000256" key="1">
    <source>
        <dbReference type="SAM" id="Phobius"/>
    </source>
</evidence>
<dbReference type="EMBL" id="JABWDY010004324">
    <property type="protein sequence ID" value="KAF5205257.1"/>
    <property type="molecule type" value="Genomic_DNA"/>
</dbReference>
<feature type="transmembrane region" description="Helical" evidence="1">
    <location>
        <begin position="12"/>
        <end position="35"/>
    </location>
</feature>
<proteinExistence type="predicted"/>
<sequence>AQAQAQDCWLPFKAWACIAIAASSANQTLISLFFFSHKTAKSVIHFHRLKVFDILWRILGFNLLRNLSDLIPKDVLVDILIRLLSESRLRFQCVCKDWLSLDPTSKIPQNWVWSGSL</sequence>
<protein>
    <recommendedName>
        <fullName evidence="4">F-box protein</fullName>
    </recommendedName>
</protein>
<feature type="non-terminal residue" evidence="2">
    <location>
        <position position="117"/>
    </location>
</feature>
<organism evidence="2 3">
    <name type="scientific">Thalictrum thalictroides</name>
    <name type="common">Rue-anemone</name>
    <name type="synonym">Anemone thalictroides</name>
    <dbReference type="NCBI Taxonomy" id="46969"/>
    <lineage>
        <taxon>Eukaryota</taxon>
        <taxon>Viridiplantae</taxon>
        <taxon>Streptophyta</taxon>
        <taxon>Embryophyta</taxon>
        <taxon>Tracheophyta</taxon>
        <taxon>Spermatophyta</taxon>
        <taxon>Magnoliopsida</taxon>
        <taxon>Ranunculales</taxon>
        <taxon>Ranunculaceae</taxon>
        <taxon>Thalictroideae</taxon>
        <taxon>Thalictrum</taxon>
    </lineage>
</organism>
<dbReference type="SUPFAM" id="SSF81383">
    <property type="entry name" value="F-box domain"/>
    <property type="match status" value="1"/>
</dbReference>
<keyword evidence="1" id="KW-0472">Membrane</keyword>
<keyword evidence="1" id="KW-0812">Transmembrane</keyword>
<keyword evidence="3" id="KW-1185">Reference proteome</keyword>
<accession>A0A7J6X8D5</accession>
<gene>
    <name evidence="2" type="ORF">FRX31_005156</name>
</gene>
<comment type="caution">
    <text evidence="2">The sequence shown here is derived from an EMBL/GenBank/DDBJ whole genome shotgun (WGS) entry which is preliminary data.</text>
</comment>
<evidence type="ECO:0000313" key="3">
    <source>
        <dbReference type="Proteomes" id="UP000554482"/>
    </source>
</evidence>
<dbReference type="Proteomes" id="UP000554482">
    <property type="component" value="Unassembled WGS sequence"/>
</dbReference>